<accession>A0A8J9VAL5</accession>
<dbReference type="EMBL" id="OV170227">
    <property type="protein sequence ID" value="CAH0728267.1"/>
    <property type="molecule type" value="Genomic_DNA"/>
</dbReference>
<gene>
    <name evidence="2" type="ORF">BINO364_LOCUS13508</name>
</gene>
<evidence type="ECO:0000313" key="2">
    <source>
        <dbReference type="EMBL" id="CAH0728267.1"/>
    </source>
</evidence>
<proteinExistence type="predicted"/>
<sequence length="101" mass="11237">MVTKALMLELQNFCNCSMRNTIHCSKAPRYDAVVKLRRCGACCAGACLAVSVAVSPGAEGRPVVFTMHRRRVGRRRRREASRQAYQTAAGPAREPHSTLYR</sequence>
<name>A0A8J9VAL5_9NEOP</name>
<dbReference type="Proteomes" id="UP000838878">
    <property type="component" value="Chromosome 7"/>
</dbReference>
<evidence type="ECO:0000313" key="3">
    <source>
        <dbReference type="Proteomes" id="UP000838878"/>
    </source>
</evidence>
<reference evidence="2" key="1">
    <citation type="submission" date="2021-12" db="EMBL/GenBank/DDBJ databases">
        <authorList>
            <person name="Martin H S."/>
        </authorList>
    </citation>
    <scope>NUCLEOTIDE SEQUENCE</scope>
</reference>
<dbReference type="OrthoDB" id="7435932at2759"/>
<keyword evidence="3" id="KW-1185">Reference proteome</keyword>
<feature type="region of interest" description="Disordered" evidence="1">
    <location>
        <begin position="71"/>
        <end position="101"/>
    </location>
</feature>
<protein>
    <submittedName>
        <fullName evidence="2">Uncharacterized protein</fullName>
    </submittedName>
</protein>
<organism evidence="2 3">
    <name type="scientific">Brenthis ino</name>
    <name type="common">lesser marbled fritillary</name>
    <dbReference type="NCBI Taxonomy" id="405034"/>
    <lineage>
        <taxon>Eukaryota</taxon>
        <taxon>Metazoa</taxon>
        <taxon>Ecdysozoa</taxon>
        <taxon>Arthropoda</taxon>
        <taxon>Hexapoda</taxon>
        <taxon>Insecta</taxon>
        <taxon>Pterygota</taxon>
        <taxon>Neoptera</taxon>
        <taxon>Endopterygota</taxon>
        <taxon>Lepidoptera</taxon>
        <taxon>Glossata</taxon>
        <taxon>Ditrysia</taxon>
        <taxon>Papilionoidea</taxon>
        <taxon>Nymphalidae</taxon>
        <taxon>Heliconiinae</taxon>
        <taxon>Argynnini</taxon>
        <taxon>Brenthis</taxon>
    </lineage>
</organism>
<dbReference type="AlphaFoldDB" id="A0A8J9VAL5"/>
<feature type="non-terminal residue" evidence="2">
    <location>
        <position position="101"/>
    </location>
</feature>
<evidence type="ECO:0000256" key="1">
    <source>
        <dbReference type="SAM" id="MobiDB-lite"/>
    </source>
</evidence>